<comment type="caution">
    <text evidence="2">The sequence shown here is derived from an EMBL/GenBank/DDBJ whole genome shotgun (WGS) entry which is preliminary data.</text>
</comment>
<name>A0A392V533_9FABA</name>
<evidence type="ECO:0000256" key="1">
    <source>
        <dbReference type="SAM" id="MobiDB-lite"/>
    </source>
</evidence>
<dbReference type="Proteomes" id="UP000265520">
    <property type="component" value="Unassembled WGS sequence"/>
</dbReference>
<accession>A0A392V533</accession>
<sequence length="40" mass="4426">MFSNEPHEVILEFMRAMKDNDNQPVSEDKGAEGTSTTAVV</sequence>
<dbReference type="EMBL" id="LXQA011033910">
    <property type="protein sequence ID" value="MCI82051.1"/>
    <property type="molecule type" value="Genomic_DNA"/>
</dbReference>
<evidence type="ECO:0000313" key="3">
    <source>
        <dbReference type="Proteomes" id="UP000265520"/>
    </source>
</evidence>
<protein>
    <submittedName>
        <fullName evidence="2">Uncharacterized protein</fullName>
    </submittedName>
</protein>
<keyword evidence="3" id="KW-1185">Reference proteome</keyword>
<feature type="non-terminal residue" evidence="2">
    <location>
        <position position="40"/>
    </location>
</feature>
<proteinExistence type="predicted"/>
<reference evidence="2 3" key="1">
    <citation type="journal article" date="2018" name="Front. Plant Sci.">
        <title>Red Clover (Trifolium pratense) and Zigzag Clover (T. medium) - A Picture of Genomic Similarities and Differences.</title>
        <authorList>
            <person name="Dluhosova J."/>
            <person name="Istvanek J."/>
            <person name="Nedelnik J."/>
            <person name="Repkova J."/>
        </authorList>
    </citation>
    <scope>NUCLEOTIDE SEQUENCE [LARGE SCALE GENOMIC DNA]</scope>
    <source>
        <strain evidence="3">cv. 10/8</strain>
        <tissue evidence="2">Leaf</tissue>
    </source>
</reference>
<feature type="region of interest" description="Disordered" evidence="1">
    <location>
        <begin position="18"/>
        <end position="40"/>
    </location>
</feature>
<organism evidence="2 3">
    <name type="scientific">Trifolium medium</name>
    <dbReference type="NCBI Taxonomy" id="97028"/>
    <lineage>
        <taxon>Eukaryota</taxon>
        <taxon>Viridiplantae</taxon>
        <taxon>Streptophyta</taxon>
        <taxon>Embryophyta</taxon>
        <taxon>Tracheophyta</taxon>
        <taxon>Spermatophyta</taxon>
        <taxon>Magnoliopsida</taxon>
        <taxon>eudicotyledons</taxon>
        <taxon>Gunneridae</taxon>
        <taxon>Pentapetalae</taxon>
        <taxon>rosids</taxon>
        <taxon>fabids</taxon>
        <taxon>Fabales</taxon>
        <taxon>Fabaceae</taxon>
        <taxon>Papilionoideae</taxon>
        <taxon>50 kb inversion clade</taxon>
        <taxon>NPAAA clade</taxon>
        <taxon>Hologalegina</taxon>
        <taxon>IRL clade</taxon>
        <taxon>Trifolieae</taxon>
        <taxon>Trifolium</taxon>
    </lineage>
</organism>
<evidence type="ECO:0000313" key="2">
    <source>
        <dbReference type="EMBL" id="MCI82051.1"/>
    </source>
</evidence>
<feature type="compositionally biased region" description="Basic and acidic residues" evidence="1">
    <location>
        <begin position="18"/>
        <end position="31"/>
    </location>
</feature>
<dbReference type="AlphaFoldDB" id="A0A392V533"/>